<evidence type="ECO:0000313" key="4">
    <source>
        <dbReference type="EMBL" id="CAE0259322.1"/>
    </source>
</evidence>
<feature type="region of interest" description="Disordered" evidence="1">
    <location>
        <begin position="1393"/>
        <end position="1414"/>
    </location>
</feature>
<feature type="transmembrane region" description="Helical" evidence="2">
    <location>
        <begin position="1250"/>
        <end position="1271"/>
    </location>
</feature>
<evidence type="ECO:0000256" key="2">
    <source>
        <dbReference type="SAM" id="Phobius"/>
    </source>
</evidence>
<name>A0A7S3DJR0_9EUKA</name>
<protein>
    <submittedName>
        <fullName evidence="4">Uncharacterized protein</fullName>
    </submittedName>
</protein>
<evidence type="ECO:0000256" key="3">
    <source>
        <dbReference type="SAM" id="SignalP"/>
    </source>
</evidence>
<organism evidence="4">
    <name type="scientific">Palpitomonas bilix</name>
    <dbReference type="NCBI Taxonomy" id="652834"/>
    <lineage>
        <taxon>Eukaryota</taxon>
        <taxon>Eukaryota incertae sedis</taxon>
    </lineage>
</organism>
<dbReference type="SUPFAM" id="SSF51126">
    <property type="entry name" value="Pectin lyase-like"/>
    <property type="match status" value="1"/>
</dbReference>
<feature type="region of interest" description="Disordered" evidence="1">
    <location>
        <begin position="1369"/>
        <end position="1388"/>
    </location>
</feature>
<feature type="chain" id="PRO_5031526989" evidence="3">
    <location>
        <begin position="30"/>
        <end position="1847"/>
    </location>
</feature>
<feature type="transmembrane region" description="Helical" evidence="2">
    <location>
        <begin position="1751"/>
        <end position="1772"/>
    </location>
</feature>
<feature type="compositionally biased region" description="Basic and acidic residues" evidence="1">
    <location>
        <begin position="1393"/>
        <end position="1406"/>
    </location>
</feature>
<feature type="transmembrane region" description="Helical" evidence="2">
    <location>
        <begin position="1312"/>
        <end position="1336"/>
    </location>
</feature>
<feature type="compositionally biased region" description="Basic and acidic residues" evidence="1">
    <location>
        <begin position="1609"/>
        <end position="1621"/>
    </location>
</feature>
<feature type="transmembrane region" description="Helical" evidence="2">
    <location>
        <begin position="1437"/>
        <end position="1457"/>
    </location>
</feature>
<feature type="transmembrane region" description="Helical" evidence="2">
    <location>
        <begin position="1218"/>
        <end position="1238"/>
    </location>
</feature>
<keyword evidence="2" id="KW-0812">Transmembrane</keyword>
<feature type="compositionally biased region" description="Basic and acidic residues" evidence="1">
    <location>
        <begin position="1577"/>
        <end position="1596"/>
    </location>
</feature>
<feature type="transmembrane region" description="Helical" evidence="2">
    <location>
        <begin position="1718"/>
        <end position="1739"/>
    </location>
</feature>
<feature type="transmembrane region" description="Helical" evidence="2">
    <location>
        <begin position="1692"/>
        <end position="1712"/>
    </location>
</feature>
<feature type="region of interest" description="Disordered" evidence="1">
    <location>
        <begin position="1560"/>
        <end position="1654"/>
    </location>
</feature>
<proteinExistence type="predicted"/>
<feature type="compositionally biased region" description="Acidic residues" evidence="1">
    <location>
        <begin position="1564"/>
        <end position="1576"/>
    </location>
</feature>
<feature type="signal peptide" evidence="3">
    <location>
        <begin position="1"/>
        <end position="29"/>
    </location>
</feature>
<feature type="compositionally biased region" description="Basic and acidic residues" evidence="1">
    <location>
        <begin position="1645"/>
        <end position="1654"/>
    </location>
</feature>
<feature type="transmembrane region" description="Helical" evidence="2">
    <location>
        <begin position="1792"/>
        <end position="1818"/>
    </location>
</feature>
<dbReference type="InterPro" id="IPR011050">
    <property type="entry name" value="Pectin_lyase_fold/virulence"/>
</dbReference>
<reference evidence="4" key="1">
    <citation type="submission" date="2021-01" db="EMBL/GenBank/DDBJ databases">
        <authorList>
            <person name="Corre E."/>
            <person name="Pelletier E."/>
            <person name="Niang G."/>
            <person name="Scheremetjew M."/>
            <person name="Finn R."/>
            <person name="Kale V."/>
            <person name="Holt S."/>
            <person name="Cochrane G."/>
            <person name="Meng A."/>
            <person name="Brown T."/>
            <person name="Cohen L."/>
        </authorList>
    </citation>
    <scope>NUCLEOTIDE SEQUENCE</scope>
    <source>
        <strain evidence="4">NIES-2562</strain>
    </source>
</reference>
<dbReference type="PANTHER" id="PTHR11319:SF35">
    <property type="entry name" value="OUTER MEMBRANE PROTEIN PMPC-RELATED"/>
    <property type="match status" value="1"/>
</dbReference>
<feature type="transmembrane region" description="Helical" evidence="2">
    <location>
        <begin position="1486"/>
        <end position="1506"/>
    </location>
</feature>
<feature type="compositionally biased region" description="Basic and acidic residues" evidence="1">
    <location>
        <begin position="1373"/>
        <end position="1382"/>
    </location>
</feature>
<accession>A0A7S3DJR0</accession>
<keyword evidence="2" id="KW-1133">Transmembrane helix</keyword>
<dbReference type="EMBL" id="HBIB01033235">
    <property type="protein sequence ID" value="CAE0259322.1"/>
    <property type="molecule type" value="Transcribed_RNA"/>
</dbReference>
<dbReference type="PANTHER" id="PTHR11319">
    <property type="entry name" value="G PROTEIN-COUPLED RECEPTOR-RELATED"/>
    <property type="match status" value="1"/>
</dbReference>
<keyword evidence="2" id="KW-0472">Membrane</keyword>
<evidence type="ECO:0000256" key="1">
    <source>
        <dbReference type="SAM" id="MobiDB-lite"/>
    </source>
</evidence>
<keyword evidence="3" id="KW-0732">Signal</keyword>
<gene>
    <name evidence="4" type="ORF">PBIL07802_LOCUS21589</name>
</gene>
<sequence>MRDKRLAFPSLSSFLLLLFFSLLCSSVHASVVYVRGNGTDSDKCGTMASPCSSLSYSIGRAAAEAGTSSAASVLLLSDVYAGSAGVVVRDATMEVDGRGFSLLCKEGVMQGIRLVRATFRLSNLHVANCAPQQGLLSGWNSIVTISGSIFRNCSFVSNGVYGGVIASVLGPRSRLSVSTSLFSVVSSSMGSGGVMWAGGYAVEVDDCVFNNTGTIHSASNLTEGGGAFMFSPLSPFTPAWLSSTDKEGVEADMQRGTNVWMNVTTSVFASTYAIPTDQATAGGGGGGILVTSTSNSGKIDMLTLTIRGCSFDRVKYDGLASSSALPGLPSTTGGAIGIALYGNTTDNATAKAVVSTNNTFKYADAFGSATVITDCSAVGGAIGISCAPYCANLTIDIKGDTYESANVAASATSGESVTAGGAIGILLERGVLTGTYHTDWRMVGAGSTRITISDCTFANTSVLSLNADAGANYGGAVGVIMCAGMFEGMQTCSVEVDATIINCIFKHAQVVSALGGGGAIGVSTGSYSPHSIRLRVLDSTINSGSVTLTKLGGGGGVMLGGPRAQTITYVRVEGCAFIRTHVTLEKGEIPDIMPFGGGAVLMRVSDQSNAGSSVVFEYKQNAHFAATLMSSQQLYPRDSIGGGGAVGIIDLGYTSSVNWTVTFDLNFFDQCEMLVLAPGGGGSIFMSFFRVASSAFTAAALTVIDVDITMTRNAYLDSAAAIMQFGGGGGVMMNFHGFQQADRVKALFVNNQYQRGGSFGGEGGGGALLMYADSCVNSSMDFNITGDITMQPRAAVVSRGGGGGYAFIMSISQFPLRLHLQDVLVAGSSTVAEFGGGGGMLVLMDNPTNHTQIHLSNCTFQYDQAITRSGSGGGGGVLVLVLEGRYSLTTMYDILDLHIVDTNFIGCYVESTETGTASGGGLSIVNLAVNVMLTKCKFHENVAFNGGAFFVSRVPTSGIASTVLLDGVSFYRNIADGLGGAVFFPSTVLSFAPFTATLGNCNFTSNLASEGAHIYGVNVGIRHIPSTTSTFYMTYTKNLVYLKNSNDQSIDVTGFDVVCPIGAQVAAEDTYASKGTTVLLSCSTCASGSFLLESGTSLNGLRCVSCFSGGAFLIENAVANRRLRGADCTGGGDDLRAVHGYWADVETLRQETNKSDVSDSITFYYCPLGQCCVNTSCSLGLTCAPHRSGRLCSQCDEGYGEVFLSGTCRRNAECNDGVWALPAVVVLALLYCILLLILPQSGGSGSFKIFTYYYQIVGLLLSPAEWGFLMARASALLSILSLSVAELNAQGSWQGVCLWPGMTQLGSIMLEFGLPVLLFLCLGIICGVHLSFVVILRTIGTKRAYAGQSWPRFVRDRIEAMLARHSVGGVGERGGEERESRVDTNTSVFESERSMNEVEKGEDGRAKSGGGGGRKGFLRESLRHHYSKALHAVRERYAGATFTILLVVYSTLVKTSFKLLQCEEIGGKSVLYHATDVECYQIWQKLLIVVVVLLLLPYPFYVAAYARRIRIRAAQIDFLRQEKRRLTKAKNKWKRARRITRVKSFLSRRISLMFGYGAKKEKGEEDGEGEGEGEEGDSQREESERGEGVARMKVDEVNGGENSSEEAPLCDKKSGHSDHVTGDGSGGREGAHPSPSSDIQLDGSGRGEEESEKNKLEFIPNFARTVMTRGLSDSDRAILAVYEGPFRDARRWWEVVLMLRRAVLIALYTLFFGSNGSVFTQALVMASACAVVVATHILLRPYRERRAQHSESVFLFFLLVISIIQIRRGVMVDEGIPAEAFATGPWTTALNYAQLVLLIIPAVFFVSLFLYRVCTAAMKRRRGKRRKREEEGFGLENRRKGRELNLR</sequence>